<gene>
    <name evidence="1" type="ORF">HNQ03_001252</name>
</gene>
<evidence type="ECO:0000313" key="1">
    <source>
        <dbReference type="EMBL" id="NRS92184.1"/>
    </source>
</evidence>
<dbReference type="RefSeq" id="WP_173778799.1">
    <property type="nucleotide sequence ID" value="NZ_JABSNO010000007.1"/>
</dbReference>
<dbReference type="AlphaFoldDB" id="A0A8J8G6J0"/>
<reference evidence="1" key="1">
    <citation type="submission" date="2020-05" db="EMBL/GenBank/DDBJ databases">
        <title>Genomic Encyclopedia of Type Strains, Phase IV (KMG-V): Genome sequencing to study the core and pangenomes of soil and plant-associated prokaryotes.</title>
        <authorList>
            <person name="Whitman W."/>
        </authorList>
    </citation>
    <scope>NUCLEOTIDE SEQUENCE</scope>
    <source>
        <strain evidence="1">16F</strain>
    </source>
</reference>
<name>A0A8J8G6J0_9FLAO</name>
<keyword evidence="2" id="KW-1185">Reference proteome</keyword>
<protein>
    <submittedName>
        <fullName evidence="1">Uncharacterized protein</fullName>
    </submittedName>
</protein>
<dbReference type="EMBL" id="JABSNO010000007">
    <property type="protein sequence ID" value="NRS92184.1"/>
    <property type="molecule type" value="Genomic_DNA"/>
</dbReference>
<evidence type="ECO:0000313" key="2">
    <source>
        <dbReference type="Proteomes" id="UP000610746"/>
    </source>
</evidence>
<sequence>MKKSILSLILLFVFSFLWSQKIFDYKLKTKTNAKDRTMILDIFRAKLYENYKEEFVFVVNSMNVYNDYVWLMVDTKRKDGKEFNIDKDGEYDCCHAEALFRKKSGKWYIIESGEFSTDVWYVGLWESYKLPQKMFFKLE</sequence>
<organism evidence="1 2">
    <name type="scientific">Frigoriflavimonas asaccharolytica</name>
    <dbReference type="NCBI Taxonomy" id="2735899"/>
    <lineage>
        <taxon>Bacteria</taxon>
        <taxon>Pseudomonadati</taxon>
        <taxon>Bacteroidota</taxon>
        <taxon>Flavobacteriia</taxon>
        <taxon>Flavobacteriales</taxon>
        <taxon>Weeksellaceae</taxon>
        <taxon>Frigoriflavimonas</taxon>
    </lineage>
</organism>
<dbReference type="Proteomes" id="UP000610746">
    <property type="component" value="Unassembled WGS sequence"/>
</dbReference>
<accession>A0A8J8G6J0</accession>
<proteinExistence type="predicted"/>
<comment type="caution">
    <text evidence="1">The sequence shown here is derived from an EMBL/GenBank/DDBJ whole genome shotgun (WGS) entry which is preliminary data.</text>
</comment>